<gene>
    <name evidence="3" type="ORF">H8Z76_07005</name>
</gene>
<evidence type="ECO:0000256" key="2">
    <source>
        <dbReference type="SAM" id="Phobius"/>
    </source>
</evidence>
<feature type="region of interest" description="Disordered" evidence="1">
    <location>
        <begin position="38"/>
        <end position="57"/>
    </location>
</feature>
<keyword evidence="2" id="KW-0472">Membrane</keyword>
<dbReference type="EMBL" id="JACOQH010000004">
    <property type="protein sequence ID" value="MBC5753777.1"/>
    <property type="molecule type" value="Genomic_DNA"/>
</dbReference>
<evidence type="ECO:0000256" key="1">
    <source>
        <dbReference type="SAM" id="MobiDB-lite"/>
    </source>
</evidence>
<keyword evidence="2" id="KW-1133">Transmembrane helix</keyword>
<organism evidence="3 4">
    <name type="scientific">Roseburia yibonii</name>
    <dbReference type="NCBI Taxonomy" id="2763063"/>
    <lineage>
        <taxon>Bacteria</taxon>
        <taxon>Bacillati</taxon>
        <taxon>Bacillota</taxon>
        <taxon>Clostridia</taxon>
        <taxon>Lachnospirales</taxon>
        <taxon>Lachnospiraceae</taxon>
        <taxon>Roseburia</taxon>
    </lineage>
</organism>
<reference evidence="3 4" key="1">
    <citation type="submission" date="2020-08" db="EMBL/GenBank/DDBJ databases">
        <title>Genome public.</title>
        <authorList>
            <person name="Liu C."/>
            <person name="Sun Q."/>
        </authorList>
    </citation>
    <scope>NUCLEOTIDE SEQUENCE [LARGE SCALE GENOMIC DNA]</scope>
    <source>
        <strain evidence="3 4">BX0805</strain>
    </source>
</reference>
<dbReference type="Proteomes" id="UP000621540">
    <property type="component" value="Unassembled WGS sequence"/>
</dbReference>
<feature type="transmembrane region" description="Helical" evidence="2">
    <location>
        <begin position="73"/>
        <end position="92"/>
    </location>
</feature>
<keyword evidence="2" id="KW-0812">Transmembrane</keyword>
<sequence length="173" mass="20523">MKMKTRRRMDRYERVYTTDTYVDGNTVRRVETVPNVPERRREHIDREQEARRRHNKRVARRNQEKALRMNRGYVMFLSMAVLLTCLSCVAYIKLQSDLTERMSRISRLESQVTDITTDNAATRKRIETSVDLNHVKDVAVNQLGMVYASSDQIMYYEIANDDYMNQYSDIPSK</sequence>
<evidence type="ECO:0008006" key="5">
    <source>
        <dbReference type="Google" id="ProtNLM"/>
    </source>
</evidence>
<name>A0ABR7IA24_9FIRM</name>
<accession>A0ABR7IA24</accession>
<protein>
    <recommendedName>
        <fullName evidence="5">Protein required for the initiation of cell division</fullName>
    </recommendedName>
</protein>
<feature type="compositionally biased region" description="Basic and acidic residues" evidence="1">
    <location>
        <begin position="38"/>
        <end position="50"/>
    </location>
</feature>
<evidence type="ECO:0000313" key="3">
    <source>
        <dbReference type="EMBL" id="MBC5753777.1"/>
    </source>
</evidence>
<comment type="caution">
    <text evidence="3">The sequence shown here is derived from an EMBL/GenBank/DDBJ whole genome shotgun (WGS) entry which is preliminary data.</text>
</comment>
<evidence type="ECO:0000313" key="4">
    <source>
        <dbReference type="Proteomes" id="UP000621540"/>
    </source>
</evidence>
<keyword evidence="4" id="KW-1185">Reference proteome</keyword>
<proteinExistence type="predicted"/>